<dbReference type="PROSITE" id="PS51163">
    <property type="entry name" value="YRDC"/>
    <property type="match status" value="1"/>
</dbReference>
<keyword evidence="8 13" id="KW-0548">Nucleotidyltransferase</keyword>
<dbReference type="GO" id="GO:0061710">
    <property type="term" value="F:L-threonylcarbamoyladenylate synthase"/>
    <property type="evidence" value="ECO:0007669"/>
    <property type="project" value="UniProtKB-EC"/>
</dbReference>
<name>A0ABW5A9J4_9RHOB</name>
<evidence type="ECO:0000256" key="11">
    <source>
        <dbReference type="ARBA" id="ARBA00029774"/>
    </source>
</evidence>
<dbReference type="InterPro" id="IPR038385">
    <property type="entry name" value="Sua5/YwlC_C"/>
</dbReference>
<dbReference type="Gene3D" id="3.90.870.10">
    <property type="entry name" value="DHBP synthase"/>
    <property type="match status" value="1"/>
</dbReference>
<dbReference type="InterPro" id="IPR010923">
    <property type="entry name" value="T(6)A37_SUA5"/>
</dbReference>
<evidence type="ECO:0000256" key="7">
    <source>
        <dbReference type="ARBA" id="ARBA00022694"/>
    </source>
</evidence>
<dbReference type="RefSeq" id="WP_377390124.1">
    <property type="nucleotide sequence ID" value="NZ_JBHUIX010000011.1"/>
</dbReference>
<evidence type="ECO:0000256" key="4">
    <source>
        <dbReference type="ARBA" id="ARBA00015492"/>
    </source>
</evidence>
<gene>
    <name evidence="15" type="ORF">ACFSM0_10620</name>
</gene>
<keyword evidence="6 13" id="KW-0808">Transferase</keyword>
<evidence type="ECO:0000259" key="14">
    <source>
        <dbReference type="PROSITE" id="PS51163"/>
    </source>
</evidence>
<evidence type="ECO:0000256" key="2">
    <source>
        <dbReference type="ARBA" id="ARBA00007663"/>
    </source>
</evidence>
<comment type="similarity">
    <text evidence="2 13">Belongs to the SUA5 family.</text>
</comment>
<comment type="caution">
    <text evidence="15">The sequence shown here is derived from an EMBL/GenBank/DDBJ whole genome shotgun (WGS) entry which is preliminary data.</text>
</comment>
<keyword evidence="10 13" id="KW-0067">ATP-binding</keyword>
<evidence type="ECO:0000256" key="3">
    <source>
        <dbReference type="ARBA" id="ARBA00012584"/>
    </source>
</evidence>
<dbReference type="Pfam" id="PF03481">
    <property type="entry name" value="Sua5_C"/>
    <property type="match status" value="1"/>
</dbReference>
<evidence type="ECO:0000256" key="12">
    <source>
        <dbReference type="ARBA" id="ARBA00048366"/>
    </source>
</evidence>
<dbReference type="Pfam" id="PF01300">
    <property type="entry name" value="Sua5_yciO_yrdC"/>
    <property type="match status" value="1"/>
</dbReference>
<dbReference type="InterPro" id="IPR017945">
    <property type="entry name" value="DHBP_synth_RibB-like_a/b_dom"/>
</dbReference>
<dbReference type="PANTHER" id="PTHR17490:SF16">
    <property type="entry name" value="THREONYLCARBAMOYL-AMP SYNTHASE"/>
    <property type="match status" value="1"/>
</dbReference>
<dbReference type="Proteomes" id="UP001597413">
    <property type="component" value="Unassembled WGS sequence"/>
</dbReference>
<keyword evidence="7 13" id="KW-0819">tRNA processing</keyword>
<dbReference type="InterPro" id="IPR006070">
    <property type="entry name" value="Sua5-like_dom"/>
</dbReference>
<dbReference type="NCBIfam" id="TIGR00057">
    <property type="entry name" value="L-threonylcarbamoyladenylate synthase"/>
    <property type="match status" value="1"/>
</dbReference>
<protein>
    <recommendedName>
        <fullName evidence="4 13">Threonylcarbamoyl-AMP synthase</fullName>
        <shortName evidence="13">TC-AMP synthase</shortName>
        <ecNumber evidence="3 13">2.7.7.87</ecNumber>
    </recommendedName>
    <alternativeName>
        <fullName evidence="11 13">L-threonylcarbamoyladenylate synthase</fullName>
    </alternativeName>
</protein>
<keyword evidence="16" id="KW-1185">Reference proteome</keyword>
<evidence type="ECO:0000313" key="16">
    <source>
        <dbReference type="Proteomes" id="UP001597413"/>
    </source>
</evidence>
<evidence type="ECO:0000256" key="5">
    <source>
        <dbReference type="ARBA" id="ARBA00022490"/>
    </source>
</evidence>
<dbReference type="EMBL" id="JBHUIX010000011">
    <property type="protein sequence ID" value="MFD2174546.1"/>
    <property type="molecule type" value="Genomic_DNA"/>
</dbReference>
<evidence type="ECO:0000256" key="1">
    <source>
        <dbReference type="ARBA" id="ARBA00004496"/>
    </source>
</evidence>
<evidence type="ECO:0000256" key="9">
    <source>
        <dbReference type="ARBA" id="ARBA00022741"/>
    </source>
</evidence>
<reference evidence="16" key="1">
    <citation type="journal article" date="2019" name="Int. J. Syst. Evol. Microbiol.">
        <title>The Global Catalogue of Microorganisms (GCM) 10K type strain sequencing project: providing services to taxonomists for standard genome sequencing and annotation.</title>
        <authorList>
            <consortium name="The Broad Institute Genomics Platform"/>
            <consortium name="The Broad Institute Genome Sequencing Center for Infectious Disease"/>
            <person name="Wu L."/>
            <person name="Ma J."/>
        </authorList>
    </citation>
    <scope>NUCLEOTIDE SEQUENCE [LARGE SCALE GENOMIC DNA]</scope>
    <source>
        <strain evidence="16">CCUG 55131</strain>
    </source>
</reference>
<feature type="domain" description="YrdC-like" evidence="14">
    <location>
        <begin position="12"/>
        <end position="197"/>
    </location>
</feature>
<dbReference type="EC" id="2.7.7.87" evidence="3 13"/>
<evidence type="ECO:0000256" key="8">
    <source>
        <dbReference type="ARBA" id="ARBA00022695"/>
    </source>
</evidence>
<accession>A0ABW5A9J4</accession>
<organism evidence="15 16">
    <name type="scientific">Rhodobacter lacus</name>
    <dbReference type="NCBI Taxonomy" id="1641972"/>
    <lineage>
        <taxon>Bacteria</taxon>
        <taxon>Pseudomonadati</taxon>
        <taxon>Pseudomonadota</taxon>
        <taxon>Alphaproteobacteria</taxon>
        <taxon>Rhodobacterales</taxon>
        <taxon>Rhodobacter group</taxon>
        <taxon>Rhodobacter</taxon>
    </lineage>
</organism>
<dbReference type="InterPro" id="IPR050156">
    <property type="entry name" value="TC-AMP_synthase_SUA5"/>
</dbReference>
<dbReference type="InterPro" id="IPR005145">
    <property type="entry name" value="Sua5_C"/>
</dbReference>
<dbReference type="Gene3D" id="3.40.50.11030">
    <property type="entry name" value="Threonylcarbamoyl-AMP synthase, C-terminal domain"/>
    <property type="match status" value="1"/>
</dbReference>
<dbReference type="PIRSF" id="PIRSF004930">
    <property type="entry name" value="Tln_factor_SUA5"/>
    <property type="match status" value="1"/>
</dbReference>
<proteinExistence type="inferred from homology"/>
<comment type="catalytic activity">
    <reaction evidence="12 13">
        <text>L-threonine + hydrogencarbonate + ATP = L-threonylcarbamoyladenylate + diphosphate + H2O</text>
        <dbReference type="Rhea" id="RHEA:36407"/>
        <dbReference type="ChEBI" id="CHEBI:15377"/>
        <dbReference type="ChEBI" id="CHEBI:17544"/>
        <dbReference type="ChEBI" id="CHEBI:30616"/>
        <dbReference type="ChEBI" id="CHEBI:33019"/>
        <dbReference type="ChEBI" id="CHEBI:57926"/>
        <dbReference type="ChEBI" id="CHEBI:73682"/>
        <dbReference type="EC" id="2.7.7.87"/>
    </reaction>
</comment>
<evidence type="ECO:0000256" key="13">
    <source>
        <dbReference type="PIRNR" id="PIRNR004930"/>
    </source>
</evidence>
<evidence type="ECO:0000313" key="15">
    <source>
        <dbReference type="EMBL" id="MFD2174546.1"/>
    </source>
</evidence>
<keyword evidence="5 13" id="KW-0963">Cytoplasm</keyword>
<sequence length="320" mass="32044">MQKMTERLGGDAAGLARAAELLRAGGLVAFPTETVYGLGGDARNGAAVAGIFAAKGRPHFNPLIVHVADLAMAEQVALFTPQARALADAFWPGPLTLVLPLRPGAGIADLVTAGLDTVALRLPAHPLARALLASFGGPLAAPSANPSGKVSPTAADHVMEGLSGRIAAVLDGGACPVGVESTILSLDPPTLLRPGGLPVEALEEALGAPLASGGNAHKPNAPGQLSSHYAPGAAVRLEATEKRPGEVFVGFGPGGPEADLSLSASGDLVAAAAALFATLRLADRLATARKAPTIAVAPIPEKGLGRAINDRLRRAAAPRG</sequence>
<evidence type="ECO:0000256" key="6">
    <source>
        <dbReference type="ARBA" id="ARBA00022679"/>
    </source>
</evidence>
<comment type="function">
    <text evidence="13">Required for the formation of a threonylcarbamoyl group on adenosine at position 37 (t(6)A37) in tRNAs that read codons beginning with adenine.</text>
</comment>
<dbReference type="SUPFAM" id="SSF55821">
    <property type="entry name" value="YrdC/RibB"/>
    <property type="match status" value="1"/>
</dbReference>
<comment type="subcellular location">
    <subcellularLocation>
        <location evidence="1 13">Cytoplasm</location>
    </subcellularLocation>
</comment>
<evidence type="ECO:0000256" key="10">
    <source>
        <dbReference type="ARBA" id="ARBA00022840"/>
    </source>
</evidence>
<dbReference type="PANTHER" id="PTHR17490">
    <property type="entry name" value="SUA5"/>
    <property type="match status" value="1"/>
</dbReference>
<keyword evidence="9 13" id="KW-0547">Nucleotide-binding</keyword>